<dbReference type="OMA" id="FPRPWEI"/>
<dbReference type="RefSeq" id="XP_007864814.1">
    <property type="nucleotide sequence ID" value="XM_007866623.1"/>
</dbReference>
<dbReference type="InterPro" id="IPR036188">
    <property type="entry name" value="FAD/NAD-bd_sf"/>
</dbReference>
<dbReference type="InterPro" id="IPR002938">
    <property type="entry name" value="FAD-bd"/>
</dbReference>
<evidence type="ECO:0000313" key="6">
    <source>
        <dbReference type="Proteomes" id="UP000030669"/>
    </source>
</evidence>
<reference evidence="5 6" key="1">
    <citation type="journal article" date="2012" name="Science">
        <title>The Paleozoic origin of enzymatic lignin decomposition reconstructed from 31 fungal genomes.</title>
        <authorList>
            <person name="Floudas D."/>
            <person name="Binder M."/>
            <person name="Riley R."/>
            <person name="Barry K."/>
            <person name="Blanchette R.A."/>
            <person name="Henrissat B."/>
            <person name="Martinez A.T."/>
            <person name="Otillar R."/>
            <person name="Spatafora J.W."/>
            <person name="Yadav J.S."/>
            <person name="Aerts A."/>
            <person name="Benoit I."/>
            <person name="Boyd A."/>
            <person name="Carlson A."/>
            <person name="Copeland A."/>
            <person name="Coutinho P.M."/>
            <person name="de Vries R.P."/>
            <person name="Ferreira P."/>
            <person name="Findley K."/>
            <person name="Foster B."/>
            <person name="Gaskell J."/>
            <person name="Glotzer D."/>
            <person name="Gorecki P."/>
            <person name="Heitman J."/>
            <person name="Hesse C."/>
            <person name="Hori C."/>
            <person name="Igarashi K."/>
            <person name="Jurgens J.A."/>
            <person name="Kallen N."/>
            <person name="Kersten P."/>
            <person name="Kohler A."/>
            <person name="Kuees U."/>
            <person name="Kumar T.K.A."/>
            <person name="Kuo A."/>
            <person name="LaButti K."/>
            <person name="Larrondo L.F."/>
            <person name="Lindquist E."/>
            <person name="Ling A."/>
            <person name="Lombard V."/>
            <person name="Lucas S."/>
            <person name="Lundell T."/>
            <person name="Martin R."/>
            <person name="McLaughlin D.J."/>
            <person name="Morgenstern I."/>
            <person name="Morin E."/>
            <person name="Murat C."/>
            <person name="Nagy L.G."/>
            <person name="Nolan M."/>
            <person name="Ohm R.A."/>
            <person name="Patyshakuliyeva A."/>
            <person name="Rokas A."/>
            <person name="Ruiz-Duenas F.J."/>
            <person name="Sabat G."/>
            <person name="Salamov A."/>
            <person name="Samejima M."/>
            <person name="Schmutz J."/>
            <person name="Slot J.C."/>
            <person name="St John F."/>
            <person name="Stenlid J."/>
            <person name="Sun H."/>
            <person name="Sun S."/>
            <person name="Syed K."/>
            <person name="Tsang A."/>
            <person name="Wiebenga A."/>
            <person name="Young D."/>
            <person name="Pisabarro A."/>
            <person name="Eastwood D.C."/>
            <person name="Martin F."/>
            <person name="Cullen D."/>
            <person name="Grigoriev I.V."/>
            <person name="Hibbett D.S."/>
        </authorList>
    </citation>
    <scope>NUCLEOTIDE SEQUENCE [LARGE SCALE GENOMIC DNA]</scope>
    <source>
        <strain evidence="5 6">ATCC 11539</strain>
    </source>
</reference>
<proteinExistence type="predicted"/>
<evidence type="ECO:0000256" key="2">
    <source>
        <dbReference type="ARBA" id="ARBA00022827"/>
    </source>
</evidence>
<dbReference type="STRING" id="670483.S7Q9R9"/>
<gene>
    <name evidence="5" type="ORF">GLOTRDRAFT_40080</name>
</gene>
<keyword evidence="2" id="KW-0274">FAD</keyword>
<dbReference type="PANTHER" id="PTHR46720">
    <property type="entry name" value="HYDROXYLASE, PUTATIVE (AFU_ORTHOLOGUE AFUA_3G01460)-RELATED"/>
    <property type="match status" value="1"/>
</dbReference>
<organism evidence="5 6">
    <name type="scientific">Gloeophyllum trabeum (strain ATCC 11539 / FP-39264 / Madison 617)</name>
    <name type="common">Brown rot fungus</name>
    <dbReference type="NCBI Taxonomy" id="670483"/>
    <lineage>
        <taxon>Eukaryota</taxon>
        <taxon>Fungi</taxon>
        <taxon>Dikarya</taxon>
        <taxon>Basidiomycota</taxon>
        <taxon>Agaricomycotina</taxon>
        <taxon>Agaricomycetes</taxon>
        <taxon>Gloeophyllales</taxon>
        <taxon>Gloeophyllaceae</taxon>
        <taxon>Gloeophyllum</taxon>
    </lineage>
</organism>
<evidence type="ECO:0000256" key="3">
    <source>
        <dbReference type="ARBA" id="ARBA00023002"/>
    </source>
</evidence>
<dbReference type="AlphaFoldDB" id="S7Q9R9"/>
<dbReference type="Pfam" id="PF01494">
    <property type="entry name" value="FAD_binding_3"/>
    <property type="match status" value="2"/>
</dbReference>
<protein>
    <submittedName>
        <fullName evidence="5">FAD/NAD P-binding domain-containing protein</fullName>
    </submittedName>
</protein>
<dbReference type="Proteomes" id="UP000030669">
    <property type="component" value="Unassembled WGS sequence"/>
</dbReference>
<dbReference type="SUPFAM" id="SSF51905">
    <property type="entry name" value="FAD/NAD(P)-binding domain"/>
    <property type="match status" value="1"/>
</dbReference>
<dbReference type="PANTHER" id="PTHR46720:SF3">
    <property type="entry name" value="FAD-BINDING DOMAIN-CONTAINING PROTEIN-RELATED"/>
    <property type="match status" value="1"/>
</dbReference>
<sequence>GGGVGGLSLALTLARYPDISVTIYEAAKNFTEVGAGVGLWPRALKVLDKLGLRQEVVNLVGGLDPDKPAHVFHYRKSNEHRGLSFYDLVSPGGLLRFHRADFQKALLSHLPPSHSAHTSKRLASYTQPSSPCQPITLTFADGTTATCDLLVGADGLRSSTRAGIVRELVRSGRVESEELAAPIWSGEVAYRALIPMEEIRASHPQHRCITTPSQVFPPPASLFCTQSLKCKCACYVLTYPIQHGTHLNFVAFQRRPELEGTTFPGPWMAEVEPGSSEWKEPYRGWDEEVQQLLEVAPAPLRWAIHTAPPLPTWVSGRVTILGDAAHAMAPHEGSGAGQAIEDAYILGTLLGHALTTLDTLPAALGVYDRVRRPFAELVQRKSRENGMLFTFQRHDVCDNSPATLADLAYSVRTNWEWAWSTSVDGDVERAVRMLESEVGGR</sequence>
<accession>S7Q9R9</accession>
<dbReference type="EMBL" id="KB469300">
    <property type="protein sequence ID" value="EPQ56083.1"/>
    <property type="molecule type" value="Genomic_DNA"/>
</dbReference>
<keyword evidence="3" id="KW-0560">Oxidoreductase</keyword>
<dbReference type="eggNOG" id="KOG2614">
    <property type="taxonomic scope" value="Eukaryota"/>
</dbReference>
<dbReference type="KEGG" id="gtr:GLOTRDRAFT_40080"/>
<keyword evidence="6" id="KW-1185">Reference proteome</keyword>
<keyword evidence="1" id="KW-0285">Flavoprotein</keyword>
<evidence type="ECO:0000256" key="1">
    <source>
        <dbReference type="ARBA" id="ARBA00022630"/>
    </source>
</evidence>
<feature type="domain" description="FAD-binding" evidence="4">
    <location>
        <begin position="312"/>
        <end position="380"/>
    </location>
</feature>
<dbReference type="GeneID" id="19305954"/>
<dbReference type="OrthoDB" id="417877at2759"/>
<dbReference type="GO" id="GO:0016491">
    <property type="term" value="F:oxidoreductase activity"/>
    <property type="evidence" value="ECO:0007669"/>
    <property type="project" value="UniProtKB-KW"/>
</dbReference>
<dbReference type="GO" id="GO:0044550">
    <property type="term" value="P:secondary metabolite biosynthetic process"/>
    <property type="evidence" value="ECO:0007669"/>
    <property type="project" value="TreeGrafter"/>
</dbReference>
<dbReference type="HOGENOM" id="CLU_009665_6_3_1"/>
<feature type="domain" description="FAD-binding" evidence="4">
    <location>
        <begin position="1"/>
        <end position="164"/>
    </location>
</feature>
<feature type="non-terminal residue" evidence="5">
    <location>
        <position position="1"/>
    </location>
</feature>
<evidence type="ECO:0000259" key="4">
    <source>
        <dbReference type="Pfam" id="PF01494"/>
    </source>
</evidence>
<evidence type="ECO:0000313" key="5">
    <source>
        <dbReference type="EMBL" id="EPQ56083.1"/>
    </source>
</evidence>
<dbReference type="SUPFAM" id="SSF54373">
    <property type="entry name" value="FAD-linked reductases, C-terminal domain"/>
    <property type="match status" value="1"/>
</dbReference>
<dbReference type="Gene3D" id="3.50.50.60">
    <property type="entry name" value="FAD/NAD(P)-binding domain"/>
    <property type="match status" value="1"/>
</dbReference>
<dbReference type="InterPro" id="IPR051104">
    <property type="entry name" value="FAD_monoxygenase"/>
</dbReference>
<name>S7Q9R9_GLOTA</name>
<dbReference type="GO" id="GO:0071949">
    <property type="term" value="F:FAD binding"/>
    <property type="evidence" value="ECO:0007669"/>
    <property type="project" value="InterPro"/>
</dbReference>